<dbReference type="InterPro" id="IPR036465">
    <property type="entry name" value="vWFA_dom_sf"/>
</dbReference>
<sequence>MDDLDTSQVEEDNQETTTINFKPSFVLIGIDTHSSMFDTKQDEDGNETHHFKDALTACYEIADSLIFSTSKSNYNQFGIVLADQDQKATFVEVQNNLLDTVKLLKKECLKSNEDLKTQYQRQTDIDLASFFLLCKKKFKDINAAYYKRTLIYITNDDNPLKGDNQKKFAALNEVKTFEPSDITLELITMKDTFDYSKFYNELFHLYSKPPVADVVCQDKDGLVEKLSSSIVFRYTKIRYNFYPFKYDKTRFLKVIKANFIREAKLYNTHKASTDGRMLIKVKADPTLVNQEAQQFKIIEGLTLDLKDKYDIFGNDLPLGLHLQYVSNRQTDVGIVINQLSVLFLNPKEELGDYFDQFWQYCVEKNKVLVCLKKYSHPSEIRYVELIPKYANNQKLFLIKDIPFAQELKIGKDVMKAVSQTNNNSGKQIAAIKQLIDKLTHDYDPRAFPNPSYGKKKAYVKAKLLDEPEEEFEDPTDNVEGINEHLKEVITNIERSFGIDGGLQSQNKRKATGSAGSSRGRKVAK</sequence>
<evidence type="ECO:0000259" key="2">
    <source>
        <dbReference type="Pfam" id="PF03731"/>
    </source>
</evidence>
<dbReference type="GO" id="GO:0006303">
    <property type="term" value="P:double-strand break repair via nonhomologous end joining"/>
    <property type="evidence" value="ECO:0007669"/>
    <property type="project" value="TreeGrafter"/>
</dbReference>
<dbReference type="SUPFAM" id="SSF53300">
    <property type="entry name" value="vWA-like"/>
    <property type="match status" value="1"/>
</dbReference>
<proteinExistence type="predicted"/>
<evidence type="ECO:0000313" key="4">
    <source>
        <dbReference type="Proteomes" id="UP001152799"/>
    </source>
</evidence>
<accession>A0A9N9MRN8</accession>
<dbReference type="OrthoDB" id="3249161at2759"/>
<dbReference type="AlphaFoldDB" id="A0A9N9MRN8"/>
<dbReference type="GO" id="GO:0000723">
    <property type="term" value="P:telomere maintenance"/>
    <property type="evidence" value="ECO:0007669"/>
    <property type="project" value="TreeGrafter"/>
</dbReference>
<protein>
    <recommendedName>
        <fullName evidence="2">Ku70/Ku80 N-terminal alpha/beta domain-containing protein</fullName>
    </recommendedName>
</protein>
<dbReference type="InterPro" id="IPR016194">
    <property type="entry name" value="SPOC-like_C_dom_sf"/>
</dbReference>
<gene>
    <name evidence="3" type="ORF">CEUTPL_LOCUS8930</name>
</gene>
<feature type="domain" description="Ku70/Ku80 N-terminal alpha/beta" evidence="2">
    <location>
        <begin position="26"/>
        <end position="205"/>
    </location>
</feature>
<evidence type="ECO:0000313" key="3">
    <source>
        <dbReference type="EMBL" id="CAG9768392.1"/>
    </source>
</evidence>
<name>A0A9N9MRN8_9CUCU</name>
<dbReference type="PANTHER" id="PTHR12604:SF2">
    <property type="entry name" value="X-RAY REPAIR CROSS-COMPLEMENTING PROTEIN 6"/>
    <property type="match status" value="1"/>
</dbReference>
<dbReference type="GO" id="GO:0042162">
    <property type="term" value="F:telomeric DNA binding"/>
    <property type="evidence" value="ECO:0007669"/>
    <property type="project" value="TreeGrafter"/>
</dbReference>
<dbReference type="PANTHER" id="PTHR12604">
    <property type="entry name" value="KU AUTOANTIGEN DNA HELICASE"/>
    <property type="match status" value="1"/>
</dbReference>
<organism evidence="3 4">
    <name type="scientific">Ceutorhynchus assimilis</name>
    <name type="common">cabbage seed weevil</name>
    <dbReference type="NCBI Taxonomy" id="467358"/>
    <lineage>
        <taxon>Eukaryota</taxon>
        <taxon>Metazoa</taxon>
        <taxon>Ecdysozoa</taxon>
        <taxon>Arthropoda</taxon>
        <taxon>Hexapoda</taxon>
        <taxon>Insecta</taxon>
        <taxon>Pterygota</taxon>
        <taxon>Neoptera</taxon>
        <taxon>Endopterygota</taxon>
        <taxon>Coleoptera</taxon>
        <taxon>Polyphaga</taxon>
        <taxon>Cucujiformia</taxon>
        <taxon>Curculionidae</taxon>
        <taxon>Ceutorhynchinae</taxon>
        <taxon>Ceutorhynchus</taxon>
    </lineage>
</organism>
<dbReference type="InterPro" id="IPR005161">
    <property type="entry name" value="Ku_N"/>
</dbReference>
<dbReference type="Proteomes" id="UP001152799">
    <property type="component" value="Chromosome 4"/>
</dbReference>
<dbReference type="GO" id="GO:0043564">
    <property type="term" value="C:Ku70:Ku80 complex"/>
    <property type="evidence" value="ECO:0007669"/>
    <property type="project" value="TreeGrafter"/>
</dbReference>
<dbReference type="SUPFAM" id="SSF100939">
    <property type="entry name" value="SPOC domain-like"/>
    <property type="match status" value="1"/>
</dbReference>
<dbReference type="EMBL" id="OU892280">
    <property type="protein sequence ID" value="CAG9768392.1"/>
    <property type="molecule type" value="Genomic_DNA"/>
</dbReference>
<dbReference type="Pfam" id="PF03731">
    <property type="entry name" value="Ku_N"/>
    <property type="match status" value="1"/>
</dbReference>
<evidence type="ECO:0000256" key="1">
    <source>
        <dbReference type="SAM" id="MobiDB-lite"/>
    </source>
</evidence>
<keyword evidence="4" id="KW-1185">Reference proteome</keyword>
<reference evidence="3" key="1">
    <citation type="submission" date="2022-01" db="EMBL/GenBank/DDBJ databases">
        <authorList>
            <person name="King R."/>
        </authorList>
    </citation>
    <scope>NUCLEOTIDE SEQUENCE</scope>
</reference>
<dbReference type="Gene3D" id="3.40.50.410">
    <property type="entry name" value="von Willebrand factor, type A domain"/>
    <property type="match status" value="1"/>
</dbReference>
<dbReference type="Gene3D" id="1.10.1600.10">
    <property type="match status" value="1"/>
</dbReference>
<dbReference type="GO" id="GO:0003690">
    <property type="term" value="F:double-stranded DNA binding"/>
    <property type="evidence" value="ECO:0007669"/>
    <property type="project" value="TreeGrafter"/>
</dbReference>
<feature type="region of interest" description="Disordered" evidence="1">
    <location>
        <begin position="498"/>
        <end position="524"/>
    </location>
</feature>